<dbReference type="OrthoDB" id="439808at2759"/>
<evidence type="ECO:0000313" key="4">
    <source>
        <dbReference type="EMBL" id="AGE46176.1"/>
    </source>
</evidence>
<feature type="compositionally biased region" description="Basic residues" evidence="2">
    <location>
        <begin position="11"/>
        <end position="25"/>
    </location>
</feature>
<dbReference type="SMART" id="SM00360">
    <property type="entry name" value="RRM"/>
    <property type="match status" value="1"/>
</dbReference>
<protein>
    <submittedName>
        <fullName evidence="4">Arginine/serine-rich splicing factor SCL42 transcript I</fullName>
    </submittedName>
</protein>
<name>M1HJ78_PHYPA</name>
<evidence type="ECO:0000256" key="1">
    <source>
        <dbReference type="PROSITE-ProRule" id="PRU00176"/>
    </source>
</evidence>
<dbReference type="PANTHER" id="PTHR48034">
    <property type="entry name" value="TRANSFORMER-2 SEX-DETERMINING PROTEIN-RELATED"/>
    <property type="match status" value="1"/>
</dbReference>
<dbReference type="InterPro" id="IPR012677">
    <property type="entry name" value="Nucleotide-bd_a/b_plait_sf"/>
</dbReference>
<feature type="compositionally biased region" description="Basic and acidic residues" evidence="2">
    <location>
        <begin position="215"/>
        <end position="291"/>
    </location>
</feature>
<dbReference type="OMA" id="GRENNAP"/>
<keyword evidence="1" id="KW-0694">RNA-binding</keyword>
<dbReference type="EMBL" id="KC440874">
    <property type="protein sequence ID" value="AGE46176.1"/>
    <property type="molecule type" value="mRNA"/>
</dbReference>
<feature type="compositionally biased region" description="Low complexity" evidence="2">
    <location>
        <begin position="292"/>
        <end position="308"/>
    </location>
</feature>
<dbReference type="InterPro" id="IPR035979">
    <property type="entry name" value="RBD_domain_sf"/>
</dbReference>
<dbReference type="Pfam" id="PF00076">
    <property type="entry name" value="RRM_1"/>
    <property type="match status" value="1"/>
</dbReference>
<organism evidence="4">
    <name type="scientific">Physcomitrium patens</name>
    <name type="common">Spreading-leaved earth moss</name>
    <name type="synonym">Physcomitrella patens</name>
    <dbReference type="NCBI Taxonomy" id="3218"/>
    <lineage>
        <taxon>Eukaryota</taxon>
        <taxon>Viridiplantae</taxon>
        <taxon>Streptophyta</taxon>
        <taxon>Embryophyta</taxon>
        <taxon>Bryophyta</taxon>
        <taxon>Bryophytina</taxon>
        <taxon>Bryopsida</taxon>
        <taxon>Funariidae</taxon>
        <taxon>Funariales</taxon>
        <taxon>Funariaceae</taxon>
        <taxon>Physcomitrium</taxon>
    </lineage>
</organism>
<dbReference type="FunCoup" id="M1HJ78">
    <property type="interactions" value="3844"/>
</dbReference>
<feature type="compositionally biased region" description="Basic and acidic residues" evidence="2">
    <location>
        <begin position="122"/>
        <end position="135"/>
    </location>
</feature>
<feature type="domain" description="RRM" evidence="3">
    <location>
        <begin position="42"/>
        <end position="120"/>
    </location>
</feature>
<evidence type="ECO:0000259" key="3">
    <source>
        <dbReference type="PROSITE" id="PS50102"/>
    </source>
</evidence>
<dbReference type="STRING" id="3218.M1HJ78"/>
<dbReference type="SUPFAM" id="SSF54928">
    <property type="entry name" value="RNA-binding domain, RBD"/>
    <property type="match status" value="1"/>
</dbReference>
<dbReference type="AlphaFoldDB" id="M1HJ78"/>
<feature type="compositionally biased region" description="Low complexity" evidence="2">
    <location>
        <begin position="173"/>
        <end position="186"/>
    </location>
</feature>
<dbReference type="EMBL" id="ABEU02000098">
    <property type="protein sequence ID" value="PNR26073.1"/>
    <property type="molecule type" value="Genomic_DNA"/>
</dbReference>
<dbReference type="HOGENOM" id="CLU_748843_0_0_1"/>
<dbReference type="PROSITE" id="PS50102">
    <property type="entry name" value="RRM"/>
    <property type="match status" value="1"/>
</dbReference>
<evidence type="ECO:0000313" key="5">
    <source>
        <dbReference type="EMBL" id="PNR26073.1"/>
    </source>
</evidence>
<dbReference type="InterPro" id="IPR050441">
    <property type="entry name" value="RBM"/>
</dbReference>
<feature type="region of interest" description="Disordered" evidence="2">
    <location>
        <begin position="122"/>
        <end position="370"/>
    </location>
</feature>
<reference evidence="4" key="2">
    <citation type="submission" date="2012-12" db="EMBL/GenBank/DDBJ databases">
        <title>Comprehensive Analysis and Evolutionary Conservation of Alternative Splicing Events of Plant SR Proteins.</title>
        <authorList>
            <person name="Rauch H.B."/>
            <person name="Patrick T.L."/>
            <person name="Lal S.K."/>
        </authorList>
    </citation>
    <scope>NUCLEOTIDE SEQUENCE</scope>
</reference>
<proteinExistence type="evidence at transcript level"/>
<sequence>MRGRSPLGHSPPRRSHGGGNRRRSPSPRGGRGGYGRDSTEPSSLLVRNIPRDCSAEDLRIPFERYGVVKDVYLPRDYYTGQPRGFGFVQFLEPRDAAEAQYCLDHQLIQGREITVVFAEENRKKPQEMRTKERIRGRPGFGGRRGSRSSYGRSRSRSPRRFSPSPRGGRRSRSLTPPARPARSPSPGRENNAPSRSPSAVRSHRRRTGERSPMPSRERSPALPRRSRDGEPRARELEPRSRDPELRARDVVPRTRVVEPHSRDIEPRARDVEPRARDIEPRARDAEPRMNGRDSNNARSRSRSPAGSPLTPPRRRRSPSPQARRGSPSSHRPHSRDAARDEFTASPTADVRRSRPSGGFSDQAPRSPVSS</sequence>
<dbReference type="Gene3D" id="3.30.70.330">
    <property type="match status" value="1"/>
</dbReference>
<evidence type="ECO:0000256" key="2">
    <source>
        <dbReference type="SAM" id="MobiDB-lite"/>
    </source>
</evidence>
<gene>
    <name evidence="4" type="primary">SCL42</name>
    <name evidence="5" type="ORF">PHYPA_031158</name>
</gene>
<reference evidence="5" key="1">
    <citation type="journal article" date="2008" name="Science">
        <title>The Physcomitrella genome reveals evolutionary insights into the conquest of land by plants.</title>
        <authorList>
            <person name="Rensing S."/>
            <person name="Lang D."/>
            <person name="Zimmer A."/>
            <person name="Terry A."/>
            <person name="Salamov A."/>
            <person name="Shapiro H."/>
            <person name="Nishiyama T."/>
            <person name="Perroud P.-F."/>
            <person name="Lindquist E."/>
            <person name="Kamisugi Y."/>
            <person name="Tanahashi T."/>
            <person name="Sakakibara K."/>
            <person name="Fujita T."/>
            <person name="Oishi K."/>
            <person name="Shin-I T."/>
            <person name="Kuroki Y."/>
            <person name="Toyoda A."/>
            <person name="Suzuki Y."/>
            <person name="Hashimoto A."/>
            <person name="Yamaguchi K."/>
            <person name="Sugano A."/>
            <person name="Kohara Y."/>
            <person name="Fujiyama A."/>
            <person name="Anterola A."/>
            <person name="Aoki S."/>
            <person name="Ashton N."/>
            <person name="Barbazuk W.B."/>
            <person name="Barker E."/>
            <person name="Bennetzen J."/>
            <person name="Bezanilla M."/>
            <person name="Blankenship R."/>
            <person name="Cho S.H."/>
            <person name="Dutcher S."/>
            <person name="Estelle M."/>
            <person name="Fawcett J.A."/>
            <person name="Gundlach H."/>
            <person name="Hanada K."/>
            <person name="Heyl A."/>
            <person name="Hicks K.A."/>
            <person name="Hugh J."/>
            <person name="Lohr M."/>
            <person name="Mayer K."/>
            <person name="Melkozernov A."/>
            <person name="Murata T."/>
            <person name="Nelson D."/>
            <person name="Pils B."/>
            <person name="Prigge M."/>
            <person name="Reiss B."/>
            <person name="Renner T."/>
            <person name="Rombauts S."/>
            <person name="Rushton P."/>
            <person name="Sanderfoot A."/>
            <person name="Schween G."/>
            <person name="Shiu S.-H."/>
            <person name="Stueber K."/>
            <person name="Theodoulou F.L."/>
            <person name="Tu H."/>
            <person name="Van de Peer Y."/>
            <person name="Verrier P.J."/>
            <person name="Waters E."/>
            <person name="Wood A."/>
            <person name="Yang L."/>
            <person name="Cove D."/>
            <person name="Cuming A."/>
            <person name="Hasebe M."/>
            <person name="Lucas S."/>
            <person name="Mishler D.B."/>
            <person name="Reski R."/>
            <person name="Grigoriev I."/>
            <person name="Quatrano R.S."/>
            <person name="Boore J.L."/>
        </authorList>
    </citation>
    <scope>NUCLEOTIDE SEQUENCE [LARGE SCALE GENOMIC DNA]</scope>
</reference>
<dbReference type="InterPro" id="IPR000504">
    <property type="entry name" value="RRM_dom"/>
</dbReference>
<dbReference type="PaxDb" id="3218-PP1S183_39V6.1"/>
<accession>M1HJ78</accession>
<dbReference type="InParanoid" id="M1HJ78"/>
<feature type="region of interest" description="Disordered" evidence="2">
    <location>
        <begin position="1"/>
        <end position="44"/>
    </location>
</feature>
<reference evidence="5" key="3">
    <citation type="journal article" date="2018" name="Plant J.">
        <title>The Physcomitrella patens chromosome-scale assembly reveals moss genome structure and evolution.</title>
        <authorList>
            <person name="Lang D."/>
            <person name="Ullrich K.K."/>
            <person name="Murat F."/>
            <person name="Fuchs J."/>
            <person name="Jenkins J."/>
            <person name="Haas F.B."/>
            <person name="Piednoel M."/>
            <person name="Gundlach H."/>
            <person name="Van Bel M."/>
            <person name="Meyberg R."/>
            <person name="Vives C."/>
            <person name="Morata J."/>
            <person name="Symeonidi A."/>
            <person name="Hiss M."/>
            <person name="Muchero W."/>
            <person name="Kamisugi Y."/>
            <person name="Saleh O."/>
            <person name="Blanc G."/>
            <person name="Decker E.L."/>
            <person name="van Gessel N."/>
            <person name="Grimwood J."/>
            <person name="Hayes R.D."/>
            <person name="Graham S.W."/>
            <person name="Gunter L.E."/>
            <person name="McDaniel S.F."/>
            <person name="Hoernstein S.N.W."/>
            <person name="Larsson A."/>
            <person name="Li F.W."/>
            <person name="Perroud P.F."/>
            <person name="Phillips J."/>
            <person name="Ranjan P."/>
            <person name="Rokshar D.S."/>
            <person name="Rothfels C.J."/>
            <person name="Schneider L."/>
            <person name="Shu S."/>
            <person name="Stevenson D.W."/>
            <person name="Thummler F."/>
            <person name="Tillich M."/>
            <person name="Villarreal Aguilar J.C."/>
            <person name="Widiez T."/>
            <person name="Wong G.K."/>
            <person name="Wymore A."/>
            <person name="Zhang Y."/>
            <person name="Zimmer A.D."/>
            <person name="Quatrano R.S."/>
            <person name="Mayer K.F.X."/>
            <person name="Goodstein D."/>
            <person name="Casacuberta J.M."/>
            <person name="Vandepoele K."/>
            <person name="Reski R."/>
            <person name="Cuming A.C."/>
            <person name="Tuskan G.A."/>
            <person name="Maumus F."/>
            <person name="Salse J."/>
            <person name="Schmutz J."/>
            <person name="Rensing S.A."/>
        </authorList>
    </citation>
    <scope>NUCLEOTIDE SEQUENCE [LARGE SCALE GENOMIC DNA]</scope>
</reference>
<dbReference type="GO" id="GO:0003723">
    <property type="term" value="F:RNA binding"/>
    <property type="evidence" value="ECO:0007669"/>
    <property type="project" value="UniProtKB-UniRule"/>
</dbReference>
<feature type="compositionally biased region" description="Low complexity" evidence="2">
    <location>
        <begin position="318"/>
        <end position="329"/>
    </location>
</feature>